<dbReference type="AlphaFoldDB" id="A0A564Z9B0"/>
<accession>A0A564Z9B0</accession>
<evidence type="ECO:0000313" key="1">
    <source>
        <dbReference type="EMBL" id="VUZ55633.1"/>
    </source>
</evidence>
<organism evidence="1 2">
    <name type="scientific">Hymenolepis diminuta</name>
    <name type="common">Rat tapeworm</name>
    <dbReference type="NCBI Taxonomy" id="6216"/>
    <lineage>
        <taxon>Eukaryota</taxon>
        <taxon>Metazoa</taxon>
        <taxon>Spiralia</taxon>
        <taxon>Lophotrochozoa</taxon>
        <taxon>Platyhelminthes</taxon>
        <taxon>Cestoda</taxon>
        <taxon>Eucestoda</taxon>
        <taxon>Cyclophyllidea</taxon>
        <taxon>Hymenolepididae</taxon>
        <taxon>Hymenolepis</taxon>
    </lineage>
</organism>
<gene>
    <name evidence="1" type="ORF">WMSIL1_LOCUS13428</name>
</gene>
<sequence>MSHVGAQIWVRQREHLPSQYTALTSDQKTDPTEVNFDTCDLFCLGVSKFQRSIAVIDPTVTSDASGELEKILVESNAQTYG</sequence>
<name>A0A564Z9B0_HYMDI</name>
<evidence type="ECO:0000313" key="2">
    <source>
        <dbReference type="Proteomes" id="UP000321570"/>
    </source>
</evidence>
<dbReference type="EMBL" id="CABIJS010000696">
    <property type="protein sequence ID" value="VUZ55633.1"/>
    <property type="molecule type" value="Genomic_DNA"/>
</dbReference>
<reference evidence="1 2" key="1">
    <citation type="submission" date="2019-07" db="EMBL/GenBank/DDBJ databases">
        <authorList>
            <person name="Jastrzebski P J."/>
            <person name="Paukszto L."/>
            <person name="Jastrzebski P J."/>
        </authorList>
    </citation>
    <scope>NUCLEOTIDE SEQUENCE [LARGE SCALE GENOMIC DNA]</scope>
    <source>
        <strain evidence="1 2">WMS-il1</strain>
    </source>
</reference>
<protein>
    <submittedName>
        <fullName evidence="1">Uncharacterized protein</fullName>
    </submittedName>
</protein>
<proteinExistence type="predicted"/>
<keyword evidence="2" id="KW-1185">Reference proteome</keyword>
<dbReference type="Proteomes" id="UP000321570">
    <property type="component" value="Unassembled WGS sequence"/>
</dbReference>